<evidence type="ECO:0000313" key="2">
    <source>
        <dbReference type="EMBL" id="JAD54802.1"/>
    </source>
</evidence>
<dbReference type="InterPro" id="IPR022059">
    <property type="entry name" value="DUF3615"/>
</dbReference>
<reference evidence="2" key="1">
    <citation type="submission" date="2014-09" db="EMBL/GenBank/DDBJ databases">
        <authorList>
            <person name="Magalhaes I.L.F."/>
            <person name="Oliveira U."/>
            <person name="Santos F.R."/>
            <person name="Vidigal T.H.D.A."/>
            <person name="Brescovit A.D."/>
            <person name="Santos A.J."/>
        </authorList>
    </citation>
    <scope>NUCLEOTIDE SEQUENCE</scope>
    <source>
        <tissue evidence="2">Shoot tissue taken approximately 20 cm above the soil surface</tissue>
    </source>
</reference>
<protein>
    <recommendedName>
        <fullName evidence="1">DUF3615 domain-containing protein</fullName>
    </recommendedName>
</protein>
<dbReference type="PANTHER" id="PTHR33120:SF47">
    <property type="entry name" value="OS05G0571400 PROTEIN"/>
    <property type="match status" value="1"/>
</dbReference>
<dbReference type="Pfam" id="PF12274">
    <property type="entry name" value="DUF3615"/>
    <property type="match status" value="1"/>
</dbReference>
<name>A0A0A9B644_ARUDO</name>
<sequence>MPVLESALSLLRCRHGQLSSEDVQLLARWLSPDPPCSKQPLRPFPFTEYLCAYARISKKVNAALNTYSLMQNGESYELHTICGVNDNVSGPVGTVAKCYRSHVNFLATQCHAGGTPVLFFAEFSNDDKDGGGTQPFCCPVPLPSPCAERVRCLYCDYMGIRIVHPVGEDFHGRKWEFEKMVCGEDPCNEDFDPALEQLYYTNMNIIDQSRITTERVNGRVKDDRLYDGCVGHESDEYDSGLISSMSDDYDSDMGSMCDEYHVPHKFYHQITCWEP</sequence>
<feature type="domain" description="DUF3615" evidence="1">
    <location>
        <begin position="60"/>
        <end position="165"/>
    </location>
</feature>
<evidence type="ECO:0000259" key="1">
    <source>
        <dbReference type="Pfam" id="PF12274"/>
    </source>
</evidence>
<accession>A0A0A9B644</accession>
<dbReference type="AlphaFoldDB" id="A0A0A9B644"/>
<dbReference type="EMBL" id="GBRH01243093">
    <property type="protein sequence ID" value="JAD54802.1"/>
    <property type="molecule type" value="Transcribed_RNA"/>
</dbReference>
<proteinExistence type="predicted"/>
<reference evidence="2" key="2">
    <citation type="journal article" date="2015" name="Data Brief">
        <title>Shoot transcriptome of the giant reed, Arundo donax.</title>
        <authorList>
            <person name="Barrero R.A."/>
            <person name="Guerrero F.D."/>
            <person name="Moolhuijzen P."/>
            <person name="Goolsby J.A."/>
            <person name="Tidwell J."/>
            <person name="Bellgard S.E."/>
            <person name="Bellgard M.I."/>
        </authorList>
    </citation>
    <scope>NUCLEOTIDE SEQUENCE</scope>
    <source>
        <tissue evidence="2">Shoot tissue taken approximately 20 cm above the soil surface</tissue>
    </source>
</reference>
<dbReference type="PANTHER" id="PTHR33120">
    <property type="entry name" value="EXPRESSED PROTEIN-RELATED"/>
    <property type="match status" value="1"/>
</dbReference>
<organism evidence="2">
    <name type="scientific">Arundo donax</name>
    <name type="common">Giant reed</name>
    <name type="synonym">Donax arundinaceus</name>
    <dbReference type="NCBI Taxonomy" id="35708"/>
    <lineage>
        <taxon>Eukaryota</taxon>
        <taxon>Viridiplantae</taxon>
        <taxon>Streptophyta</taxon>
        <taxon>Embryophyta</taxon>
        <taxon>Tracheophyta</taxon>
        <taxon>Spermatophyta</taxon>
        <taxon>Magnoliopsida</taxon>
        <taxon>Liliopsida</taxon>
        <taxon>Poales</taxon>
        <taxon>Poaceae</taxon>
        <taxon>PACMAD clade</taxon>
        <taxon>Arundinoideae</taxon>
        <taxon>Arundineae</taxon>
        <taxon>Arundo</taxon>
    </lineage>
</organism>